<dbReference type="InterPro" id="IPR022878">
    <property type="entry name" value="V-ATPase_asu"/>
</dbReference>
<feature type="transmembrane region" description="Helical" evidence="16">
    <location>
        <begin position="1266"/>
        <end position="1286"/>
    </location>
</feature>
<dbReference type="NCBIfam" id="NF002555">
    <property type="entry name" value="PRK02118.1"/>
    <property type="match status" value="1"/>
</dbReference>
<dbReference type="InterPro" id="IPR022879">
    <property type="entry name" value="V-ATPase_su_B/beta"/>
</dbReference>
<feature type="coiled-coil region" evidence="15">
    <location>
        <begin position="565"/>
        <end position="621"/>
    </location>
</feature>
<dbReference type="CDD" id="cd01134">
    <property type="entry name" value="V_A-ATPase_A"/>
    <property type="match status" value="1"/>
</dbReference>
<dbReference type="SUPFAM" id="SSF81333">
    <property type="entry name" value="F1F0 ATP synthase subunit C"/>
    <property type="match status" value="1"/>
</dbReference>
<dbReference type="Pfam" id="PF01813">
    <property type="entry name" value="ATP-synt_D"/>
    <property type="match status" value="1"/>
</dbReference>
<evidence type="ECO:0000256" key="10">
    <source>
        <dbReference type="ARBA" id="ARBA00022967"/>
    </source>
</evidence>
<evidence type="ECO:0000256" key="3">
    <source>
        <dbReference type="ARBA" id="ARBA00008936"/>
    </source>
</evidence>
<evidence type="ECO:0000256" key="16">
    <source>
        <dbReference type="SAM" id="Phobius"/>
    </source>
</evidence>
<dbReference type="Gene3D" id="1.10.287.3240">
    <property type="match status" value="1"/>
</dbReference>
<comment type="similarity">
    <text evidence="2">Belongs to the V-ATPase D subunit family.</text>
</comment>
<dbReference type="Gene3D" id="1.10.1140.10">
    <property type="entry name" value="Bovine Mitochondrial F1-atpase, Atp Synthase Beta Chain, Chain D, domain 3"/>
    <property type="match status" value="1"/>
</dbReference>
<evidence type="ECO:0000259" key="20">
    <source>
        <dbReference type="Pfam" id="PF16886"/>
    </source>
</evidence>
<feature type="transmembrane region" description="Helical" evidence="16">
    <location>
        <begin position="1202"/>
        <end position="1226"/>
    </location>
</feature>
<feature type="transmembrane region" description="Helical" evidence="16">
    <location>
        <begin position="1081"/>
        <end position="1099"/>
    </location>
</feature>
<evidence type="ECO:0000256" key="11">
    <source>
        <dbReference type="ARBA" id="ARBA00022989"/>
    </source>
</evidence>
<evidence type="ECO:0000256" key="7">
    <source>
        <dbReference type="ARBA" id="ARBA00022741"/>
    </source>
</evidence>
<dbReference type="Gene3D" id="2.30.30.650">
    <property type="match status" value="1"/>
</dbReference>
<dbReference type="CDD" id="cd06503">
    <property type="entry name" value="ATP-synt_Fo_b"/>
    <property type="match status" value="1"/>
</dbReference>
<evidence type="ECO:0000259" key="21">
    <source>
        <dbReference type="Pfam" id="PF22919"/>
    </source>
</evidence>
<dbReference type="PANTHER" id="PTHR43607:SF1">
    <property type="entry name" value="H(+)-TRANSPORTING TWO-SECTOR ATPASE"/>
    <property type="match status" value="1"/>
</dbReference>
<feature type="transmembrane region" description="Helical" evidence="16">
    <location>
        <begin position="1238"/>
        <end position="1260"/>
    </location>
</feature>
<evidence type="ECO:0000256" key="9">
    <source>
        <dbReference type="ARBA" id="ARBA00022840"/>
    </source>
</evidence>
<evidence type="ECO:0000256" key="4">
    <source>
        <dbReference type="ARBA" id="ARBA00012473"/>
    </source>
</evidence>
<dbReference type="InterPro" id="IPR002379">
    <property type="entry name" value="ATPase_proteolipid_c-like_dom"/>
</dbReference>
<dbReference type="Gene3D" id="3.40.50.300">
    <property type="entry name" value="P-loop containing nucleotide triphosphate hydrolases"/>
    <property type="match status" value="1"/>
</dbReference>
<dbReference type="Pfam" id="PF22919">
    <property type="entry name" value="ATP-synt_VA_C"/>
    <property type="match status" value="2"/>
</dbReference>
<feature type="domain" description="V-ATPase proteolipid subunit C-like" evidence="18">
    <location>
        <begin position="1273"/>
        <end position="1332"/>
    </location>
</feature>
<keyword evidence="9" id="KW-0067">ATP-binding</keyword>
<evidence type="ECO:0000256" key="15">
    <source>
        <dbReference type="SAM" id="Coils"/>
    </source>
</evidence>
<evidence type="ECO:0000256" key="12">
    <source>
        <dbReference type="ARBA" id="ARBA00023065"/>
    </source>
</evidence>
<dbReference type="EMBL" id="CAXAMM010000792">
    <property type="protein sequence ID" value="CAK8989032.1"/>
    <property type="molecule type" value="Genomic_DNA"/>
</dbReference>
<evidence type="ECO:0000256" key="6">
    <source>
        <dbReference type="ARBA" id="ARBA00022692"/>
    </source>
</evidence>
<dbReference type="InterPro" id="IPR020003">
    <property type="entry name" value="ATPase_a/bsu_AS"/>
</dbReference>
<dbReference type="Gene3D" id="2.40.50.100">
    <property type="match status" value="1"/>
</dbReference>
<dbReference type="InterPro" id="IPR055190">
    <property type="entry name" value="ATP-synt_VA_C"/>
</dbReference>
<feature type="transmembrane region" description="Helical" evidence="16">
    <location>
        <begin position="987"/>
        <end position="1007"/>
    </location>
</feature>
<dbReference type="NCBIfam" id="NF007200">
    <property type="entry name" value="PRK09621.1"/>
    <property type="match status" value="1"/>
</dbReference>
<evidence type="ECO:0000259" key="17">
    <source>
        <dbReference type="Pfam" id="PF00006"/>
    </source>
</evidence>
<accession>A0ABP0HGA5</accession>
<dbReference type="HAMAP" id="MF_00309">
    <property type="entry name" value="ATP_synth_A_arch"/>
    <property type="match status" value="1"/>
</dbReference>
<dbReference type="CDD" id="cd01135">
    <property type="entry name" value="V_A-ATPase_B"/>
    <property type="match status" value="1"/>
</dbReference>
<dbReference type="Proteomes" id="UP001642464">
    <property type="component" value="Unassembled WGS sequence"/>
</dbReference>
<gene>
    <name evidence="22" type="ORF">SCF082_LOCUS1652</name>
</gene>
<keyword evidence="11 16" id="KW-1133">Transmembrane helix</keyword>
<feature type="domain" description="V-ATPase proteolipid subunit C-like" evidence="18">
    <location>
        <begin position="1200"/>
        <end position="1257"/>
    </location>
</feature>
<dbReference type="InterPro" id="IPR004100">
    <property type="entry name" value="ATPase_F1/V1/A1_a/bsu_N"/>
</dbReference>
<dbReference type="InterPro" id="IPR031686">
    <property type="entry name" value="ATP-synth_a_Xtn"/>
</dbReference>
<comment type="caution">
    <text evidence="22">The sequence shown here is derived from an EMBL/GenBank/DDBJ whole genome shotgun (WGS) entry which is preliminary data.</text>
</comment>
<reference evidence="22 23" key="1">
    <citation type="submission" date="2024-02" db="EMBL/GenBank/DDBJ databases">
        <authorList>
            <person name="Chen Y."/>
            <person name="Shah S."/>
            <person name="Dougan E. K."/>
            <person name="Thang M."/>
            <person name="Chan C."/>
        </authorList>
    </citation>
    <scope>NUCLEOTIDE SEQUENCE [LARGE SCALE GENOMIC DNA]</scope>
</reference>
<keyword evidence="8" id="KW-0375">Hydrogen ion transport</keyword>
<dbReference type="Gene3D" id="1.20.120.610">
    <property type="entry name" value="lithium bound rotor ring of v- atpase"/>
    <property type="match status" value="1"/>
</dbReference>
<dbReference type="CDD" id="cd18179">
    <property type="entry name" value="ATP-synt_Vo_Ao_c_NTPK_rpt1"/>
    <property type="match status" value="1"/>
</dbReference>
<evidence type="ECO:0000313" key="23">
    <source>
        <dbReference type="Proteomes" id="UP001642464"/>
    </source>
</evidence>
<keyword evidence="10" id="KW-1278">Translocase</keyword>
<feature type="transmembrane region" description="Helical" evidence="16">
    <location>
        <begin position="1162"/>
        <end position="1182"/>
    </location>
</feature>
<comment type="subcellular location">
    <subcellularLocation>
        <location evidence="1">Membrane</location>
        <topology evidence="1">Multi-pass membrane protein</topology>
    </subcellularLocation>
</comment>
<keyword evidence="6 16" id="KW-0812">Transmembrane</keyword>
<dbReference type="SUPFAM" id="SSF52540">
    <property type="entry name" value="P-loop containing nucleoside triphosphate hydrolases"/>
    <property type="match status" value="2"/>
</dbReference>
<dbReference type="CDD" id="cd18180">
    <property type="entry name" value="ATP-synt_Vo_Ao_c_NTPK_rpt2"/>
    <property type="match status" value="1"/>
</dbReference>
<dbReference type="InterPro" id="IPR035921">
    <property type="entry name" value="F/V-ATP_Csub_sf"/>
</dbReference>
<dbReference type="NCBIfam" id="NF003235">
    <property type="entry name" value="PRK04196.1"/>
    <property type="match status" value="1"/>
</dbReference>
<feature type="domain" description="ATP synthase A/B type C-terminal" evidence="21">
    <location>
        <begin position="2201"/>
        <end position="2286"/>
    </location>
</feature>
<organism evidence="22 23">
    <name type="scientific">Durusdinium trenchii</name>
    <dbReference type="NCBI Taxonomy" id="1381693"/>
    <lineage>
        <taxon>Eukaryota</taxon>
        <taxon>Sar</taxon>
        <taxon>Alveolata</taxon>
        <taxon>Dinophyceae</taxon>
        <taxon>Suessiales</taxon>
        <taxon>Symbiodiniaceae</taxon>
        <taxon>Durusdinium</taxon>
    </lineage>
</organism>
<keyword evidence="15" id="KW-0175">Coiled coil</keyword>
<dbReference type="InterPro" id="IPR024034">
    <property type="entry name" value="ATPase_F1/V1_b/a_C"/>
</dbReference>
<evidence type="ECO:0000256" key="5">
    <source>
        <dbReference type="ARBA" id="ARBA00022448"/>
    </source>
</evidence>
<dbReference type="EC" id="7.1.2.2" evidence="4"/>
<dbReference type="InterPro" id="IPR002699">
    <property type="entry name" value="V_ATPase_D"/>
</dbReference>
<feature type="transmembrane region" description="Helical" evidence="16">
    <location>
        <begin position="1307"/>
        <end position="1335"/>
    </location>
</feature>
<feature type="domain" description="ATPsynthase alpha/beta subunit barrel-sandwich" evidence="20">
    <location>
        <begin position="1861"/>
        <end position="1947"/>
    </location>
</feature>
<feature type="domain" description="ATPase F1/V1/A1 complex alpha/beta subunit N-terminal" evidence="19">
    <location>
        <begin position="33"/>
        <end position="80"/>
    </location>
</feature>
<feature type="domain" description="ATPase F1/V1/A1 complex alpha/beta subunit nucleotide-binding" evidence="17">
    <location>
        <begin position="1973"/>
        <end position="2193"/>
    </location>
</feature>
<dbReference type="InterPro" id="IPR027417">
    <property type="entry name" value="P-loop_NTPase"/>
</dbReference>
<dbReference type="PANTHER" id="PTHR43607">
    <property type="entry name" value="V-TYPE PROTON ATPASE CATALYTIC SUBUNIT A"/>
    <property type="match status" value="1"/>
</dbReference>
<protein>
    <recommendedName>
        <fullName evidence="4">H(+)-transporting two-sector ATPase</fullName>
        <ecNumber evidence="4">7.1.2.2</ecNumber>
    </recommendedName>
</protein>
<feature type="domain" description="ATPase F1/V1/A1 complex alpha/beta subunit N-terminal" evidence="19">
    <location>
        <begin position="1787"/>
        <end position="1820"/>
    </location>
</feature>
<dbReference type="Pfam" id="PF02874">
    <property type="entry name" value="ATP-synt_ab_N"/>
    <property type="match status" value="2"/>
</dbReference>
<dbReference type="PROSITE" id="PS00152">
    <property type="entry name" value="ATPASE_ALPHA_BETA"/>
    <property type="match status" value="1"/>
</dbReference>
<comment type="catalytic activity">
    <reaction evidence="14">
        <text>ATP + H2O + 4 H(+)(in) = ADP + phosphate + 5 H(+)(out)</text>
        <dbReference type="Rhea" id="RHEA:57720"/>
        <dbReference type="ChEBI" id="CHEBI:15377"/>
        <dbReference type="ChEBI" id="CHEBI:15378"/>
        <dbReference type="ChEBI" id="CHEBI:30616"/>
        <dbReference type="ChEBI" id="CHEBI:43474"/>
        <dbReference type="ChEBI" id="CHEBI:456216"/>
        <dbReference type="EC" id="7.1.2.2"/>
    </reaction>
</comment>
<dbReference type="Gene3D" id="3.40.50.12240">
    <property type="match status" value="1"/>
</dbReference>
<dbReference type="NCBIfam" id="NF003220">
    <property type="entry name" value="PRK04192.1"/>
    <property type="match status" value="1"/>
</dbReference>
<dbReference type="InterPro" id="IPR000194">
    <property type="entry name" value="ATPase_F1/V1/A1_a/bsu_nucl-bd"/>
</dbReference>
<dbReference type="Pfam" id="PF00137">
    <property type="entry name" value="ATP-synt_C"/>
    <property type="match status" value="2"/>
</dbReference>
<evidence type="ECO:0000256" key="2">
    <source>
        <dbReference type="ARBA" id="ARBA00005850"/>
    </source>
</evidence>
<proteinExistence type="inferred from homology"/>
<keyword evidence="12" id="KW-0406">Ion transport</keyword>
<feature type="domain" description="ATP synthase A/B type C-terminal" evidence="21">
    <location>
        <begin position="349"/>
        <end position="433"/>
    </location>
</feature>
<evidence type="ECO:0000256" key="13">
    <source>
        <dbReference type="ARBA" id="ARBA00023136"/>
    </source>
</evidence>
<dbReference type="Pfam" id="PF16886">
    <property type="entry name" value="ATP-synt_ab_Xtn"/>
    <property type="match status" value="1"/>
</dbReference>
<evidence type="ECO:0000259" key="18">
    <source>
        <dbReference type="Pfam" id="PF00137"/>
    </source>
</evidence>
<keyword evidence="7" id="KW-0547">Nucleotide-binding</keyword>
<sequence>MLVSHTRIVDIVGDIIRIQVSSSKSESEGRPCLGDLAVVETGDGATSLAQVINIDADMVSLQVNSGTKGLANNASVRFLGEAAKVTYSDNILGRVFDGAGHPIDQGPDLASDPMVPIGGPSANPMKRVLASRMIRTDVPMIDIFNCLVESQKIPIFSVSGEPYNAFLARIGIQADADIVVFGGLGLIFDDYAFFRKQFEDAGVFPRTVMFINQASDPVVERLQVPDMALAVAEKFAVEEGKRVLVLLTDMTAFADAMKEVSIAMERVPANRGYPGDLYSQLARRYEKACDFKGSGSVTILTVTTMPGNDVTHPVPDNTGYITEGQFYLHSGVLDPFGSLSRLKQHVIGKVTREDHNQIMNTMIRFYSGARDAEQKQSMAFELSDYDRQLLKFGALFRERFMDIEVSKPLEEALDLCWQTLAECFEPEQLLMKQGGGRLMAKLALNKSSLARESSQLAEYKRFLPSLELKRLQIMAERAKAKETLARLEKDYDKRFSELAAALPMLANRQVPLEGLVRLKDAVIGEQNLSGTVLPVLQEIDVETEPYSLLARPHWVDPYVEGMRELLRLNRERDVARERIEKLIEAEAVISRRVNLFEKVLIPRAERNIKKIRMALADAERDAVDGRAMTIVPLVKVNLIGILDDKDKVLEAAQAFGSLHLIPLTLAQKELEAVPAGLGREAVEALRWQVECPAQRRPVTVPDDFDLESVVAQTLKNRSALKDCQDQLAQLSRRIQDVEPWGEFSFSELADIGDNRLWFYVVPVGKLKLIDPADKIMEIVHRDKYRTYVVLLAPEEPPVSAMPVPRVHIGALSLSQLKLRYEQVAVELEELELERQSLTKWRYVLAQNLAAARDHSARRRAALETADSERVFVLQAWARKDEFDEISKLAAELGIAAVFEDISDKDKPPTLLDNAHAMESGEDLVQFYQTPGYRDWDPSAIVYVSFIVFFGMIMTDAGYGLLLLLLLYLFRNRFAGSELGRRMFRMSVWLMISTAAFGVATGSYFGITPPDGSLLARLKVLNLKDVDTMMKITLTIGVFHIVLANVMRAIHEKTPSGRFQPAGWCMVALGGLATFLGQGTVVATIGPVAVVAGLLVVGFFGSDRKVDSVTSGGLRIFDGLAALARIVNIFSDVLSYMRLFALGLAAASLAETINSLSGQLQHFVPGIGILIAILVLAIGHAINIGLGDTPVNEFVVALGWFGLYAPVALGAIGSAWGCALGGSAAIGAMLDSEGGYGRFIGVSLMPSSQVIYGIVIMFSLQQPSVDAANGAALFGIGVLSGFTMLVTGIRQGEVLASAIHASKAKPEIFGISLAPAAVLEGFSVFALVFALVLALIDRLKSEGVEAGQSERDDILAKAKAKADEIVTEAQKKADALLAEARSEAAKEKAATEDGLKVAARDLVLTLRNELGDRIQQEAGRLVGTTLNDQEFLQKLILAMAGNARENASVSDEEPMEVVLPEKVVTFEELKQSPEAVEPGTLTHFVIALAGEVLREGVTFSTAPGFDGIKVKLTDRDVSIDLTEEAIATLLKRHLQPRLRAVMEGEVPISEFRLKQRMSMLEEEHRRLLRELVEITAWAGVARYDRDDEVISRAKQVIDDLKDYPDLQHLVGTRMETRTLIAALRRRRDGQETAGDIVSWGYGRWCGWIKANWNDPAFGLGHFMPWITEAHRLMQSGDHIAMERLSLTQVFQQLDHYGALHEFDFEAVGIYVLRWVIVERWSRYNEEDAKDRLQSLVRAALDGVATASGGEADDLVTLAPLESAPLIKNEVVYIIPHGPEREGKPREYLKAEVLRVRGKSAEAQVFESTAGVRVGDKVIQSGEMLSVALGPGLLSTVFDGLQNPLADIAAEHGFFLPRGVLTNALDQKRKWAFEPRVTSGDPVKAGDTLGTVPEGRFEHKVMAPFSLTGSWSVERVREGTFTINEVVITLKNDRGETRDLTMVQHWPVRRAIPDALVRSGQSERLYPNEPLITTLRLIDTFFPIARGGMGCIPGPFGAGKTVLQSLISRFSAVNIVIVVACGERAGEVVETITEFPHQPDPSGDGTLMDRTVIICNTSSMPVAAREASIYTGITLGEYYRQMGYDVLLIADSTSRWAQAMRETSGRLEEIPGEEAFPAYLDSAIKGIYERAGVLKTATGDTGSLTMIGTVSPAGGNFEEPVTQSTLGTVKTFLGLSSERAYKRFYPAVDPLLSWSRYHAQLGDWYQEHIGPNWVPRVEEMIDLLRKGDEITRMMQVTGEEGVSTEDFVLQQKALFLDMVYLQQDAFDDVDVSAPLARQQETFDLVYRIATTDFAFEDKEAVRKFFTEQTSLFKNLNYSADGSNERKDLLNRINENVSAAPTHVTG</sequence>
<evidence type="ECO:0000259" key="19">
    <source>
        <dbReference type="Pfam" id="PF02874"/>
    </source>
</evidence>
<keyword evidence="23" id="KW-1185">Reference proteome</keyword>
<evidence type="ECO:0000256" key="1">
    <source>
        <dbReference type="ARBA" id="ARBA00004141"/>
    </source>
</evidence>
<evidence type="ECO:0000256" key="14">
    <source>
        <dbReference type="ARBA" id="ARBA00048383"/>
    </source>
</evidence>
<keyword evidence="5" id="KW-0813">Transport</keyword>
<name>A0ABP0HGA5_9DINO</name>
<evidence type="ECO:0000256" key="8">
    <source>
        <dbReference type="ARBA" id="ARBA00022781"/>
    </source>
</evidence>
<keyword evidence="13 16" id="KW-0472">Membrane</keyword>
<comment type="similarity">
    <text evidence="3">Belongs to the ATPase alpha/beta chains family.</text>
</comment>
<feature type="transmembrane region" description="Helical" evidence="16">
    <location>
        <begin position="1027"/>
        <end position="1046"/>
    </location>
</feature>
<feature type="domain" description="ATPase F1/V1/A1 complex alpha/beta subunit nucleotide-binding" evidence="17">
    <location>
        <begin position="139"/>
        <end position="330"/>
    </location>
</feature>
<evidence type="ECO:0000313" key="22">
    <source>
        <dbReference type="EMBL" id="CAK8989032.1"/>
    </source>
</evidence>
<feature type="transmembrane region" description="Helical" evidence="16">
    <location>
        <begin position="939"/>
        <end position="966"/>
    </location>
</feature>
<dbReference type="Pfam" id="PF00006">
    <property type="entry name" value="ATP-synt_ab"/>
    <property type="match status" value="2"/>
</dbReference>